<dbReference type="EC" id="2.7.13.3" evidence="3"/>
<dbReference type="Pfam" id="PF02895">
    <property type="entry name" value="H-kinase_dim"/>
    <property type="match status" value="1"/>
</dbReference>
<dbReference type="InterPro" id="IPR037006">
    <property type="entry name" value="CheA-like_homodim_sf"/>
</dbReference>
<evidence type="ECO:0000259" key="16">
    <source>
        <dbReference type="PROSITE" id="PS50851"/>
    </source>
</evidence>
<keyword evidence="11" id="KW-0067">ATP-binding</keyword>
<evidence type="ECO:0000256" key="5">
    <source>
        <dbReference type="ARBA" id="ARBA00022490"/>
    </source>
</evidence>
<evidence type="ECO:0000256" key="1">
    <source>
        <dbReference type="ARBA" id="ARBA00000085"/>
    </source>
</evidence>
<dbReference type="PROSITE" id="PS50109">
    <property type="entry name" value="HIS_KIN"/>
    <property type="match status" value="1"/>
</dbReference>
<keyword evidence="9" id="KW-0547">Nucleotide-binding</keyword>
<evidence type="ECO:0000256" key="8">
    <source>
        <dbReference type="ARBA" id="ARBA00022679"/>
    </source>
</evidence>
<evidence type="ECO:0000259" key="17">
    <source>
        <dbReference type="PROSITE" id="PS50894"/>
    </source>
</evidence>
<dbReference type="SUPFAM" id="SSF55874">
    <property type="entry name" value="ATPase domain of HSP90 chaperone/DNA topoisomerase II/histidine kinase"/>
    <property type="match status" value="1"/>
</dbReference>
<dbReference type="SMART" id="SM00260">
    <property type="entry name" value="CheW"/>
    <property type="match status" value="1"/>
</dbReference>
<dbReference type="SUPFAM" id="SSF55052">
    <property type="entry name" value="CheY-binding domain of CheA"/>
    <property type="match status" value="1"/>
</dbReference>
<dbReference type="OrthoDB" id="9803176at2"/>
<comment type="caution">
    <text evidence="18">The sequence shown here is derived from an EMBL/GenBank/DDBJ whole genome shotgun (WGS) entry which is preliminary data.</text>
</comment>
<dbReference type="InterPro" id="IPR037052">
    <property type="entry name" value="CheA-like_P2_sf"/>
</dbReference>
<gene>
    <name evidence="18" type="ORF">AN477_06810</name>
</gene>
<dbReference type="Pfam" id="PF07194">
    <property type="entry name" value="P2"/>
    <property type="match status" value="1"/>
</dbReference>
<dbReference type="InterPro" id="IPR036890">
    <property type="entry name" value="HATPase_C_sf"/>
</dbReference>
<dbReference type="PROSITE" id="PS50851">
    <property type="entry name" value="CHEW"/>
    <property type="match status" value="1"/>
</dbReference>
<comment type="subcellular location">
    <subcellularLocation>
        <location evidence="2">Cytoplasm</location>
    </subcellularLocation>
</comment>
<dbReference type="SMART" id="SM00387">
    <property type="entry name" value="HATPase_c"/>
    <property type="match status" value="1"/>
</dbReference>
<dbReference type="SMART" id="SM00073">
    <property type="entry name" value="HPT"/>
    <property type="match status" value="1"/>
</dbReference>
<dbReference type="GO" id="GO:0006935">
    <property type="term" value="P:chemotaxis"/>
    <property type="evidence" value="ECO:0007669"/>
    <property type="project" value="UniProtKB-KW"/>
</dbReference>
<dbReference type="CDD" id="cd00731">
    <property type="entry name" value="CheA_reg"/>
    <property type="match status" value="1"/>
</dbReference>
<dbReference type="CDD" id="cd16916">
    <property type="entry name" value="HATPase_CheA-like"/>
    <property type="match status" value="1"/>
</dbReference>
<accession>A0A0N8PPJ1</accession>
<dbReference type="InterPro" id="IPR036061">
    <property type="entry name" value="CheW-like_dom_sf"/>
</dbReference>
<feature type="domain" description="Histidine kinase" evidence="15">
    <location>
        <begin position="262"/>
        <end position="520"/>
    </location>
</feature>
<organism evidence="18 19">
    <name type="scientific">Alicyclobacillus ferrooxydans</name>
    <dbReference type="NCBI Taxonomy" id="471514"/>
    <lineage>
        <taxon>Bacteria</taxon>
        <taxon>Bacillati</taxon>
        <taxon>Bacillota</taxon>
        <taxon>Bacilli</taxon>
        <taxon>Bacillales</taxon>
        <taxon>Alicyclobacillaceae</taxon>
        <taxon>Alicyclobacillus</taxon>
    </lineage>
</organism>
<dbReference type="Gene3D" id="3.30.70.1110">
    <property type="entry name" value="Histidine kinase CheA-like, P2 response regulator-binding domain"/>
    <property type="match status" value="1"/>
</dbReference>
<dbReference type="InterPro" id="IPR002545">
    <property type="entry name" value="CheW-lke_dom"/>
</dbReference>
<dbReference type="EMBL" id="LJCO01000033">
    <property type="protein sequence ID" value="KPV44469.1"/>
    <property type="molecule type" value="Genomic_DNA"/>
</dbReference>
<keyword evidence="6" id="KW-0145">Chemotaxis</keyword>
<dbReference type="PROSITE" id="PS50894">
    <property type="entry name" value="HPT"/>
    <property type="match status" value="1"/>
</dbReference>
<feature type="domain" description="CheW-like" evidence="16">
    <location>
        <begin position="522"/>
        <end position="656"/>
    </location>
</feature>
<dbReference type="PANTHER" id="PTHR43395">
    <property type="entry name" value="SENSOR HISTIDINE KINASE CHEA"/>
    <property type="match status" value="1"/>
</dbReference>
<evidence type="ECO:0000259" key="15">
    <source>
        <dbReference type="PROSITE" id="PS50109"/>
    </source>
</evidence>
<comment type="catalytic activity">
    <reaction evidence="1">
        <text>ATP + protein L-histidine = ADP + protein N-phospho-L-histidine.</text>
        <dbReference type="EC" id="2.7.13.3"/>
    </reaction>
</comment>
<dbReference type="InterPro" id="IPR036641">
    <property type="entry name" value="HPT_dom_sf"/>
</dbReference>
<dbReference type="InterPro" id="IPR035891">
    <property type="entry name" value="CheY-binding_CheA"/>
</dbReference>
<dbReference type="SUPFAM" id="SSF47384">
    <property type="entry name" value="Homodimeric domain of signal transducing histidine kinase"/>
    <property type="match status" value="1"/>
</dbReference>
<evidence type="ECO:0000256" key="2">
    <source>
        <dbReference type="ARBA" id="ARBA00004496"/>
    </source>
</evidence>
<dbReference type="AlphaFoldDB" id="A0A0N8PPJ1"/>
<evidence type="ECO:0000256" key="14">
    <source>
        <dbReference type="PROSITE-ProRule" id="PRU00110"/>
    </source>
</evidence>
<feature type="domain" description="HPt" evidence="17">
    <location>
        <begin position="1"/>
        <end position="97"/>
    </location>
</feature>
<keyword evidence="10" id="KW-0418">Kinase</keyword>
<dbReference type="PATRIC" id="fig|471514.4.peg.3599"/>
<dbReference type="Gene3D" id="1.10.287.560">
    <property type="entry name" value="Histidine kinase CheA-like, homodimeric domain"/>
    <property type="match status" value="1"/>
</dbReference>
<dbReference type="GO" id="GO:0005524">
    <property type="term" value="F:ATP binding"/>
    <property type="evidence" value="ECO:0007669"/>
    <property type="project" value="UniProtKB-KW"/>
</dbReference>
<dbReference type="Gene3D" id="3.30.565.10">
    <property type="entry name" value="Histidine kinase-like ATPase, C-terminal domain"/>
    <property type="match status" value="1"/>
</dbReference>
<dbReference type="InterPro" id="IPR004105">
    <property type="entry name" value="CheA-like_dim"/>
</dbReference>
<sequence length="660" mass="73236">MSAFLEELDEQLVRMEQQIVELEQHGDDDETIQALFRVAHTLKGSCAAMGFEDMKNLTHGIEQVLDEVRNHRLFVSEEMIQLLFQCFDGLQHFKESIVSGETAVIPIDDLLRALQAFLHGPAKHSPSHAEIMSTTVVLTPESQIKLKENQQRGLLVYDVYFRFNAHSVMRGVRAYLSVDALKETGEVIQVSPSLEDIEHMEDTSIDGFHAVLATHLQSEQIQRAVTSEEYAEVLCSELAQALTPEESVERNDKQIPSTTTVRKSHSVRVDVEQLETLMNLVGELVIDQARMEQVSRHLTKKYATDDAVTTLGDISAHVSRIVSALQENIMMARMLPIESLFERFPRIVRDLAHTLGKDVQLSLEGKETRMDRTVIEEIADPLIHLIRNAVDHGIESEERRIQAGKPKKGHVTLAASHEDNKVVITIQDDGAGMDAEQIRQAAIAKGVITAEEAEKLKDNECLHLIFRPGFSTAEKVSDISGRGVGMDIVRSHIERLSGTIEIETQINQGTIFRIKLPLTLAIIPGLLIGIADRTFVVPVSNVFEIVRIHPSSIQSVHGKPTLLLRGLATPVVYLREYFGLPANRDQRKQLPVVVVGTGEKRVAMVVDVLYGNQDIVKKSLSDRVGAPEGISGATILGDGNVGLILDITAISQGFEHKLRA</sequence>
<evidence type="ECO:0000256" key="10">
    <source>
        <dbReference type="ARBA" id="ARBA00022777"/>
    </source>
</evidence>
<evidence type="ECO:0000256" key="3">
    <source>
        <dbReference type="ARBA" id="ARBA00012438"/>
    </source>
</evidence>
<evidence type="ECO:0000256" key="11">
    <source>
        <dbReference type="ARBA" id="ARBA00022840"/>
    </source>
</evidence>
<dbReference type="Gene3D" id="2.30.30.40">
    <property type="entry name" value="SH3 Domains"/>
    <property type="match status" value="1"/>
</dbReference>
<keyword evidence="12" id="KW-0902">Two-component regulatory system</keyword>
<evidence type="ECO:0000256" key="7">
    <source>
        <dbReference type="ARBA" id="ARBA00022553"/>
    </source>
</evidence>
<reference evidence="18 19" key="1">
    <citation type="submission" date="2015-09" db="EMBL/GenBank/DDBJ databases">
        <title>Draft genome sequence of Alicyclobacillus ferrooxydans DSM 22381.</title>
        <authorList>
            <person name="Hemp J."/>
        </authorList>
    </citation>
    <scope>NUCLEOTIDE SEQUENCE [LARGE SCALE GENOMIC DNA]</scope>
    <source>
        <strain evidence="18 19">TC-34</strain>
    </source>
</reference>
<evidence type="ECO:0000256" key="4">
    <source>
        <dbReference type="ARBA" id="ARBA00021495"/>
    </source>
</evidence>
<keyword evidence="7 14" id="KW-0597">Phosphoprotein</keyword>
<dbReference type="GO" id="GO:0000155">
    <property type="term" value="F:phosphorelay sensor kinase activity"/>
    <property type="evidence" value="ECO:0007669"/>
    <property type="project" value="InterPro"/>
</dbReference>
<keyword evidence="5" id="KW-0963">Cytoplasm</keyword>
<dbReference type="InterPro" id="IPR051315">
    <property type="entry name" value="Bact_Chemotaxis_CheA"/>
</dbReference>
<keyword evidence="19" id="KW-1185">Reference proteome</keyword>
<dbReference type="SUPFAM" id="SSF47226">
    <property type="entry name" value="Histidine-containing phosphotransfer domain, HPT domain"/>
    <property type="match status" value="1"/>
</dbReference>
<evidence type="ECO:0000256" key="6">
    <source>
        <dbReference type="ARBA" id="ARBA00022500"/>
    </source>
</evidence>
<dbReference type="FunFam" id="3.30.565.10:FF:000016">
    <property type="entry name" value="Chemotaxis protein CheA, putative"/>
    <property type="match status" value="1"/>
</dbReference>
<dbReference type="Gene3D" id="1.20.120.160">
    <property type="entry name" value="HPT domain"/>
    <property type="match status" value="1"/>
</dbReference>
<dbReference type="InterPro" id="IPR036097">
    <property type="entry name" value="HisK_dim/P_sf"/>
</dbReference>
<dbReference type="InterPro" id="IPR004358">
    <property type="entry name" value="Sig_transdc_His_kin-like_C"/>
</dbReference>
<evidence type="ECO:0000313" key="18">
    <source>
        <dbReference type="EMBL" id="KPV44469.1"/>
    </source>
</evidence>
<dbReference type="SMART" id="SM01231">
    <property type="entry name" value="H-kinase_dim"/>
    <property type="match status" value="1"/>
</dbReference>
<dbReference type="Pfam" id="PF01627">
    <property type="entry name" value="Hpt"/>
    <property type="match status" value="1"/>
</dbReference>
<evidence type="ECO:0000256" key="13">
    <source>
        <dbReference type="ARBA" id="ARBA00035100"/>
    </source>
</evidence>
<dbReference type="InterPro" id="IPR003594">
    <property type="entry name" value="HATPase_dom"/>
</dbReference>
<name>A0A0N8PPJ1_9BACL</name>
<dbReference type="CDD" id="cd00088">
    <property type="entry name" value="HPT"/>
    <property type="match status" value="1"/>
</dbReference>
<keyword evidence="8" id="KW-0808">Transferase</keyword>
<evidence type="ECO:0000313" key="19">
    <source>
        <dbReference type="Proteomes" id="UP000050482"/>
    </source>
</evidence>
<dbReference type="SUPFAM" id="SSF50341">
    <property type="entry name" value="CheW-like"/>
    <property type="match status" value="1"/>
</dbReference>
<dbReference type="Pfam" id="PF02518">
    <property type="entry name" value="HATPase_c"/>
    <property type="match status" value="1"/>
</dbReference>
<dbReference type="GO" id="GO:0005737">
    <property type="term" value="C:cytoplasm"/>
    <property type="evidence" value="ECO:0007669"/>
    <property type="project" value="UniProtKB-SubCell"/>
</dbReference>
<dbReference type="Pfam" id="PF01584">
    <property type="entry name" value="CheW"/>
    <property type="match status" value="1"/>
</dbReference>
<dbReference type="STRING" id="471514.AN477_06810"/>
<comment type="function">
    <text evidence="13">Involved in the transmission of sensory signals from the chemoreceptors to the flagellar motors. CheA is autophosphorylated; it can transfer its phosphate group to either CheB or CheY.</text>
</comment>
<dbReference type="InterPro" id="IPR005467">
    <property type="entry name" value="His_kinase_dom"/>
</dbReference>
<dbReference type="InterPro" id="IPR008207">
    <property type="entry name" value="Sig_transdc_His_kin_Hpt_dom"/>
</dbReference>
<dbReference type="InterPro" id="IPR010808">
    <property type="entry name" value="CheA_P2-bd"/>
</dbReference>
<evidence type="ECO:0000256" key="9">
    <source>
        <dbReference type="ARBA" id="ARBA00022741"/>
    </source>
</evidence>
<evidence type="ECO:0000256" key="12">
    <source>
        <dbReference type="ARBA" id="ARBA00023012"/>
    </source>
</evidence>
<feature type="modified residue" description="Phosphohistidine" evidence="14">
    <location>
        <position position="40"/>
    </location>
</feature>
<dbReference type="PANTHER" id="PTHR43395:SF10">
    <property type="entry name" value="CHEMOTAXIS PROTEIN CHEA"/>
    <property type="match status" value="1"/>
</dbReference>
<protein>
    <recommendedName>
        <fullName evidence="4">Chemotaxis protein CheA</fullName>
        <ecNumber evidence="3">2.7.13.3</ecNumber>
    </recommendedName>
</protein>
<dbReference type="Proteomes" id="UP000050482">
    <property type="component" value="Unassembled WGS sequence"/>
</dbReference>
<proteinExistence type="predicted"/>
<dbReference type="PRINTS" id="PR00344">
    <property type="entry name" value="BCTRLSENSOR"/>
</dbReference>